<reference evidence="1 2" key="1">
    <citation type="journal article" date="2020" name="Cell">
        <title>Large-Scale Comparative Analyses of Tick Genomes Elucidate Their Genetic Diversity and Vector Capacities.</title>
        <authorList>
            <consortium name="Tick Genome and Microbiome Consortium (TIGMIC)"/>
            <person name="Jia N."/>
            <person name="Wang J."/>
            <person name="Shi W."/>
            <person name="Du L."/>
            <person name="Sun Y."/>
            <person name="Zhan W."/>
            <person name="Jiang J.F."/>
            <person name="Wang Q."/>
            <person name="Zhang B."/>
            <person name="Ji P."/>
            <person name="Bell-Sakyi L."/>
            <person name="Cui X.M."/>
            <person name="Yuan T.T."/>
            <person name="Jiang B.G."/>
            <person name="Yang W.F."/>
            <person name="Lam T.T."/>
            <person name="Chang Q.C."/>
            <person name="Ding S.J."/>
            <person name="Wang X.J."/>
            <person name="Zhu J.G."/>
            <person name="Ruan X.D."/>
            <person name="Zhao L."/>
            <person name="Wei J.T."/>
            <person name="Ye R.Z."/>
            <person name="Que T.C."/>
            <person name="Du C.H."/>
            <person name="Zhou Y.H."/>
            <person name="Cheng J.X."/>
            <person name="Dai P.F."/>
            <person name="Guo W.B."/>
            <person name="Han X.H."/>
            <person name="Huang E.J."/>
            <person name="Li L.F."/>
            <person name="Wei W."/>
            <person name="Gao Y.C."/>
            <person name="Liu J.Z."/>
            <person name="Shao H.Z."/>
            <person name="Wang X."/>
            <person name="Wang C.C."/>
            <person name="Yang T.C."/>
            <person name="Huo Q.B."/>
            <person name="Li W."/>
            <person name="Chen H.Y."/>
            <person name="Chen S.E."/>
            <person name="Zhou L.G."/>
            <person name="Ni X.B."/>
            <person name="Tian J.H."/>
            <person name="Sheng Y."/>
            <person name="Liu T."/>
            <person name="Pan Y.S."/>
            <person name="Xia L.Y."/>
            <person name="Li J."/>
            <person name="Zhao F."/>
            <person name="Cao W.C."/>
        </authorList>
    </citation>
    <scope>NUCLEOTIDE SEQUENCE [LARGE SCALE GENOMIC DNA]</scope>
    <source>
        <strain evidence="1">Iper-2018</strain>
    </source>
</reference>
<sequence>VANWDNRLFSKPHRATLAVAISGARSVGLDPRHRRTLTKATCPIPSQKERRPEAMGESAQCPSAQGLSQWLAVIFVIGAVAGIGVLALPHAMNETGWSGTAIIVVCALASGYCGSRLGLCWIILEERWPEYREANRNPYPCIAFRAYGKPMKIAMSLIQLVGLFGYGAVFLLLAGELISDVTRQLSHGALDWSICYWLIVIAVVLAGLMWLGTPKDFGFAAFGALGATLLASFMVVGVCCSRVLAGTAAGPRRSELSVEGFFQGFGTIMFSYGGAAMFPTVQNDMKDRSRFSGAVVYATIALVLLYLLMSLIGFLTFGSDVKADILLSIGDGVISIVVQCLFIVHLLCAFLIIINPMCQELEEHIGVPPEFTWKRVALRSFLMLAVLMVAESVPHFGKVLPLVGSLLVGLTTFVLPCVFYYKLCSDTKQEWPERKLPLWEKSVLVEIVIVGAIGTVAGTVSSVKDLLAPGSFALPCFISTDVVL</sequence>
<keyword evidence="2" id="KW-1185">Reference proteome</keyword>
<feature type="non-terminal residue" evidence="1">
    <location>
        <position position="1"/>
    </location>
</feature>
<evidence type="ECO:0000313" key="1">
    <source>
        <dbReference type="EMBL" id="KAG0409975.1"/>
    </source>
</evidence>
<evidence type="ECO:0000313" key="2">
    <source>
        <dbReference type="Proteomes" id="UP000805193"/>
    </source>
</evidence>
<organism evidence="1 2">
    <name type="scientific">Ixodes persulcatus</name>
    <name type="common">Taiga tick</name>
    <dbReference type="NCBI Taxonomy" id="34615"/>
    <lineage>
        <taxon>Eukaryota</taxon>
        <taxon>Metazoa</taxon>
        <taxon>Ecdysozoa</taxon>
        <taxon>Arthropoda</taxon>
        <taxon>Chelicerata</taxon>
        <taxon>Arachnida</taxon>
        <taxon>Acari</taxon>
        <taxon>Parasitiformes</taxon>
        <taxon>Ixodida</taxon>
        <taxon>Ixodoidea</taxon>
        <taxon>Ixodidae</taxon>
        <taxon>Ixodinae</taxon>
        <taxon>Ixodes</taxon>
    </lineage>
</organism>
<protein>
    <submittedName>
        <fullName evidence="1">Uncharacterized protein</fullName>
    </submittedName>
</protein>
<dbReference type="EMBL" id="JABSTQ010011569">
    <property type="protein sequence ID" value="KAG0409975.1"/>
    <property type="molecule type" value="Genomic_DNA"/>
</dbReference>
<accession>A0AC60NS92</accession>
<proteinExistence type="predicted"/>
<dbReference type="Proteomes" id="UP000805193">
    <property type="component" value="Unassembled WGS sequence"/>
</dbReference>
<gene>
    <name evidence="1" type="ORF">HPB47_012900</name>
</gene>
<name>A0AC60NS92_IXOPE</name>
<comment type="caution">
    <text evidence="1">The sequence shown here is derived from an EMBL/GenBank/DDBJ whole genome shotgun (WGS) entry which is preliminary data.</text>
</comment>